<evidence type="ECO:0000313" key="2">
    <source>
        <dbReference type="Proteomes" id="UP000551616"/>
    </source>
</evidence>
<protein>
    <submittedName>
        <fullName evidence="1">Uncharacterized protein</fullName>
    </submittedName>
</protein>
<organism evidence="1 2">
    <name type="scientific">Bremerella alba</name>
    <dbReference type="NCBI Taxonomy" id="980252"/>
    <lineage>
        <taxon>Bacteria</taxon>
        <taxon>Pseudomonadati</taxon>
        <taxon>Planctomycetota</taxon>
        <taxon>Planctomycetia</taxon>
        <taxon>Pirellulales</taxon>
        <taxon>Pirellulaceae</taxon>
        <taxon>Bremerella</taxon>
    </lineage>
</organism>
<name>A0A7V9A8U4_9BACT</name>
<dbReference type="EMBL" id="JABRWO010000011">
    <property type="protein sequence ID" value="MBA2116792.1"/>
    <property type="molecule type" value="Genomic_DNA"/>
</dbReference>
<proteinExistence type="predicted"/>
<reference evidence="1 2" key="1">
    <citation type="submission" date="2020-05" db="EMBL/GenBank/DDBJ databases">
        <title>Bremerella alba sp. nov., a novel planctomycete isolated from the surface of the macroalga Fucus spiralis.</title>
        <authorList>
            <person name="Godinho O."/>
            <person name="Botelho R."/>
            <person name="Albuquerque L."/>
            <person name="Wiegand S."/>
            <person name="Da Costa M.S."/>
            <person name="Lobo-Da-Cunha A."/>
            <person name="Jogler C."/>
            <person name="Lage O.M."/>
        </authorList>
    </citation>
    <scope>NUCLEOTIDE SEQUENCE [LARGE SCALE GENOMIC DNA]</scope>
    <source>
        <strain evidence="1 2">FF15</strain>
    </source>
</reference>
<dbReference type="Proteomes" id="UP000551616">
    <property type="component" value="Unassembled WGS sequence"/>
</dbReference>
<keyword evidence="2" id="KW-1185">Reference proteome</keyword>
<dbReference type="RefSeq" id="WP_207398186.1">
    <property type="nucleotide sequence ID" value="NZ_JABRWO010000011.1"/>
</dbReference>
<sequence length="80" mass="8697">MTKSQTEVITDLLTRRDAVLAQLAGMTSTDVGALPNTSGTGDHVDHLALRQSLYRELADIDEMLERIAGPQESTSRGRLT</sequence>
<dbReference type="AlphaFoldDB" id="A0A7V9A8U4"/>
<evidence type="ECO:0000313" key="1">
    <source>
        <dbReference type="EMBL" id="MBA2116792.1"/>
    </source>
</evidence>
<comment type="caution">
    <text evidence="1">The sequence shown here is derived from an EMBL/GenBank/DDBJ whole genome shotgun (WGS) entry which is preliminary data.</text>
</comment>
<accession>A0A7V9A8U4</accession>
<gene>
    <name evidence="1" type="ORF">HOV93_39840</name>
</gene>